<evidence type="ECO:0000256" key="3">
    <source>
        <dbReference type="SAM" id="MobiDB-lite"/>
    </source>
</evidence>
<comment type="similarity">
    <text evidence="1">Belongs to the glycosyl hydrolase 1 family.</text>
</comment>
<protein>
    <submittedName>
        <fullName evidence="5">BGLU11</fullName>
    </submittedName>
</protein>
<feature type="compositionally biased region" description="Pro residues" evidence="3">
    <location>
        <begin position="109"/>
        <end position="126"/>
    </location>
</feature>
<keyword evidence="2" id="KW-0378">Hydrolase</keyword>
<reference evidence="5" key="2">
    <citation type="journal article" date="2015" name="Data Brief">
        <title>Shoot transcriptome of the giant reed, Arundo donax.</title>
        <authorList>
            <person name="Barrero R.A."/>
            <person name="Guerrero F.D."/>
            <person name="Moolhuijzen P."/>
            <person name="Goolsby J.A."/>
            <person name="Tidwell J."/>
            <person name="Bellgard S.E."/>
            <person name="Bellgard M.I."/>
        </authorList>
    </citation>
    <scope>NUCLEOTIDE SEQUENCE</scope>
    <source>
        <tissue evidence="5">Shoot tissue taken approximately 20 cm above the soil surface</tissue>
    </source>
</reference>
<evidence type="ECO:0000313" key="5">
    <source>
        <dbReference type="EMBL" id="JAD88560.1"/>
    </source>
</evidence>
<dbReference type="AlphaFoldDB" id="A0A0A9DSC1"/>
<dbReference type="Gene3D" id="3.20.20.80">
    <property type="entry name" value="Glycosidases"/>
    <property type="match status" value="1"/>
</dbReference>
<name>A0A0A9DSC1_ARUDO</name>
<dbReference type="PROSITE" id="PS00653">
    <property type="entry name" value="GLYCOSYL_HYDROL_F1_2"/>
    <property type="match status" value="1"/>
</dbReference>
<proteinExistence type="inferred from homology"/>
<organism evidence="5">
    <name type="scientific">Arundo donax</name>
    <name type="common">Giant reed</name>
    <name type="synonym">Donax arundinaceus</name>
    <dbReference type="NCBI Taxonomy" id="35708"/>
    <lineage>
        <taxon>Eukaryota</taxon>
        <taxon>Viridiplantae</taxon>
        <taxon>Streptophyta</taxon>
        <taxon>Embryophyta</taxon>
        <taxon>Tracheophyta</taxon>
        <taxon>Spermatophyta</taxon>
        <taxon>Magnoliopsida</taxon>
        <taxon>Liliopsida</taxon>
        <taxon>Poales</taxon>
        <taxon>Poaceae</taxon>
        <taxon>PACMAD clade</taxon>
        <taxon>Arundinoideae</taxon>
        <taxon>Arundineae</taxon>
        <taxon>Arundo</taxon>
    </lineage>
</organism>
<accession>A0A0A9DSC1</accession>
<dbReference type="InterPro" id="IPR017853">
    <property type="entry name" value="GH"/>
</dbReference>
<evidence type="ECO:0000256" key="1">
    <source>
        <dbReference type="ARBA" id="ARBA00010838"/>
    </source>
</evidence>
<dbReference type="SUPFAM" id="SSF51445">
    <property type="entry name" value="(Trans)glycosidases"/>
    <property type="match status" value="1"/>
</dbReference>
<evidence type="ECO:0000256" key="2">
    <source>
        <dbReference type="ARBA" id="ARBA00022801"/>
    </source>
</evidence>
<feature type="signal peptide" evidence="4">
    <location>
        <begin position="1"/>
        <end position="21"/>
    </location>
</feature>
<dbReference type="EMBL" id="GBRH01209335">
    <property type="protein sequence ID" value="JAD88560.1"/>
    <property type="molecule type" value="Transcribed_RNA"/>
</dbReference>
<feature type="region of interest" description="Disordered" evidence="3">
    <location>
        <begin position="94"/>
        <end position="138"/>
    </location>
</feature>
<dbReference type="InterPro" id="IPR033132">
    <property type="entry name" value="GH_1_N_CS"/>
</dbReference>
<feature type="chain" id="PRO_5002064006" evidence="4">
    <location>
        <begin position="22"/>
        <end position="138"/>
    </location>
</feature>
<dbReference type="GO" id="GO:0005975">
    <property type="term" value="P:carbohydrate metabolic process"/>
    <property type="evidence" value="ECO:0007669"/>
    <property type="project" value="InterPro"/>
</dbReference>
<evidence type="ECO:0000256" key="4">
    <source>
        <dbReference type="SAM" id="SignalP"/>
    </source>
</evidence>
<reference evidence="5" key="1">
    <citation type="submission" date="2014-09" db="EMBL/GenBank/DDBJ databases">
        <authorList>
            <person name="Magalhaes I.L.F."/>
            <person name="Oliveira U."/>
            <person name="Santos F.R."/>
            <person name="Vidigal T.H.D.A."/>
            <person name="Brescovit A.D."/>
            <person name="Santos A.J."/>
        </authorList>
    </citation>
    <scope>NUCLEOTIDE SEQUENCE</scope>
    <source>
        <tissue evidence="5">Shoot tissue taken approximately 20 cm above the soil surface</tissue>
    </source>
</reference>
<dbReference type="InterPro" id="IPR001360">
    <property type="entry name" value="Glyco_hydro_1"/>
</dbReference>
<sequence length="138" mass="14492">MTRRLLRLALLFIAAVGTSGAGEVGCGLSRDDFPAGFVFGASTSAYQWEGAAAEDGRTPSIWDTFAHAGTCQQSPHRPRPPSIKCGVAVRHRNPISEGRRIGSRLPSPLLRPPPISPAAAVPPPPRASACRWSPTAAA</sequence>
<dbReference type="Pfam" id="PF00232">
    <property type="entry name" value="Glyco_hydro_1"/>
    <property type="match status" value="1"/>
</dbReference>
<keyword evidence="4" id="KW-0732">Signal</keyword>
<dbReference type="GO" id="GO:0008422">
    <property type="term" value="F:beta-glucosidase activity"/>
    <property type="evidence" value="ECO:0007669"/>
    <property type="project" value="UniProtKB-ARBA"/>
</dbReference>